<feature type="compositionally biased region" description="Polar residues" evidence="1">
    <location>
        <begin position="71"/>
        <end position="80"/>
    </location>
</feature>
<dbReference type="OrthoDB" id="5398685at2759"/>
<protein>
    <submittedName>
        <fullName evidence="2">Uncharacterized protein</fullName>
    </submittedName>
</protein>
<proteinExistence type="predicted"/>
<gene>
    <name evidence="2" type="ORF">RCC_03822</name>
</gene>
<reference evidence="2 3" key="1">
    <citation type="submission" date="2016-03" db="EMBL/GenBank/DDBJ databases">
        <authorList>
            <person name="Ploux O."/>
        </authorList>
    </citation>
    <scope>NUCLEOTIDE SEQUENCE [LARGE SCALE GENOMIC DNA]</scope>
    <source>
        <strain evidence="2 3">URUG2</strain>
    </source>
</reference>
<evidence type="ECO:0000313" key="3">
    <source>
        <dbReference type="Proteomes" id="UP000225277"/>
    </source>
</evidence>
<organism evidence="2 3">
    <name type="scientific">Ramularia collo-cygni</name>
    <dbReference type="NCBI Taxonomy" id="112498"/>
    <lineage>
        <taxon>Eukaryota</taxon>
        <taxon>Fungi</taxon>
        <taxon>Dikarya</taxon>
        <taxon>Ascomycota</taxon>
        <taxon>Pezizomycotina</taxon>
        <taxon>Dothideomycetes</taxon>
        <taxon>Dothideomycetidae</taxon>
        <taxon>Mycosphaerellales</taxon>
        <taxon>Mycosphaerellaceae</taxon>
        <taxon>Ramularia</taxon>
    </lineage>
</organism>
<name>A0A2D3VBW8_9PEZI</name>
<dbReference type="Proteomes" id="UP000225277">
    <property type="component" value="Unassembled WGS sequence"/>
</dbReference>
<evidence type="ECO:0000256" key="1">
    <source>
        <dbReference type="SAM" id="MobiDB-lite"/>
    </source>
</evidence>
<dbReference type="EMBL" id="FJUY01000005">
    <property type="protein sequence ID" value="CZT17983.1"/>
    <property type="molecule type" value="Genomic_DNA"/>
</dbReference>
<evidence type="ECO:0000313" key="2">
    <source>
        <dbReference type="EMBL" id="CZT17983.1"/>
    </source>
</evidence>
<feature type="region of interest" description="Disordered" evidence="1">
    <location>
        <begin position="56"/>
        <end position="88"/>
    </location>
</feature>
<sequence length="88" mass="9420">MASQDRDTNNTSPDPHDAANLAKAFQELAKGEQTAAALEKQLTAMEAKIEMLLAQTEEQQRLTQHGGATASAHNGSTTGQDQEKPDKT</sequence>
<dbReference type="AlphaFoldDB" id="A0A2D3VBW8"/>
<accession>A0A2D3VBW8</accession>
<dbReference type="GeneID" id="35599011"/>
<dbReference type="RefSeq" id="XP_023624873.1">
    <property type="nucleotide sequence ID" value="XM_023769105.1"/>
</dbReference>
<keyword evidence="3" id="KW-1185">Reference proteome</keyword>